<dbReference type="InParanoid" id="G2Q705"/>
<organism evidence="2 3">
    <name type="scientific">Thermothelomyces thermophilus (strain ATCC 42464 / BCRC 31852 / DSM 1799)</name>
    <name type="common">Sporotrichum thermophile</name>
    <dbReference type="NCBI Taxonomy" id="573729"/>
    <lineage>
        <taxon>Eukaryota</taxon>
        <taxon>Fungi</taxon>
        <taxon>Dikarya</taxon>
        <taxon>Ascomycota</taxon>
        <taxon>Pezizomycotina</taxon>
        <taxon>Sordariomycetes</taxon>
        <taxon>Sordariomycetidae</taxon>
        <taxon>Sordariales</taxon>
        <taxon>Chaetomiaceae</taxon>
        <taxon>Thermothelomyces</taxon>
    </lineage>
</organism>
<evidence type="ECO:0000256" key="1">
    <source>
        <dbReference type="SAM" id="MobiDB-lite"/>
    </source>
</evidence>
<sequence length="389" mass="41938">MCYIEKNVYTLALRSCRPCELAKLKYWFCPECREHYRGYDTNSVDAILNYWAYKTLHGFSYSVSPQAVPGEVLAGLMPVTDGFARPSRSRDGGTGFGRLEKARSVTLDLAGRWSTVTASHETREPVVEHVVRVQPQAASPMSAYPHAHVLSSITEHGEEQEPATRVTASRKTGKPPYHHPETLARLCGEVPQRIMPQSGETQEPTTTTTDPGQSGIPPASPTPSQTGHEMGHSAKQIPLPFDGPPSRSLTAPAKQQEATGHNNGPTGVETTNQKPRGDGCGPVSSDIDGISIPEAPAPANYRVLRSTSFDVSAEPTRDSPTDEPVPFPQPDPNALDKELVGVILDGAPLKIVLVINEDEPSMTSHFSISDLDPDEAAELAGLRSVSPPP</sequence>
<name>G2Q705_THET4</name>
<proteinExistence type="predicted"/>
<accession>G2Q705</accession>
<dbReference type="Proteomes" id="UP000007322">
    <property type="component" value="Chromosome 1"/>
</dbReference>
<dbReference type="OMA" id="AYWGHEV"/>
<feature type="region of interest" description="Disordered" evidence="1">
    <location>
        <begin position="196"/>
        <end position="294"/>
    </location>
</feature>
<dbReference type="VEuPathDB" id="FungiDB:MYCTH_92165"/>
<dbReference type="AlphaFoldDB" id="G2Q705"/>
<dbReference type="eggNOG" id="ENOG502T4DN">
    <property type="taxonomic scope" value="Eukaryota"/>
</dbReference>
<dbReference type="KEGG" id="mtm:MYCTH_92165"/>
<evidence type="ECO:0000313" key="2">
    <source>
        <dbReference type="EMBL" id="AEO54785.1"/>
    </source>
</evidence>
<evidence type="ECO:0000313" key="3">
    <source>
        <dbReference type="Proteomes" id="UP000007322"/>
    </source>
</evidence>
<dbReference type="RefSeq" id="XP_003660030.1">
    <property type="nucleotide sequence ID" value="XM_003659982.1"/>
</dbReference>
<dbReference type="GeneID" id="11508417"/>
<reference evidence="2 3" key="1">
    <citation type="journal article" date="2011" name="Nat. Biotechnol.">
        <title>Comparative genomic analysis of the thermophilic biomass-degrading fungi Myceliophthora thermophila and Thielavia terrestris.</title>
        <authorList>
            <person name="Berka R.M."/>
            <person name="Grigoriev I.V."/>
            <person name="Otillar R."/>
            <person name="Salamov A."/>
            <person name="Grimwood J."/>
            <person name="Reid I."/>
            <person name="Ishmael N."/>
            <person name="John T."/>
            <person name="Darmond C."/>
            <person name="Moisan M.-C."/>
            <person name="Henrissat B."/>
            <person name="Coutinho P.M."/>
            <person name="Lombard V."/>
            <person name="Natvig D.O."/>
            <person name="Lindquist E."/>
            <person name="Schmutz J."/>
            <person name="Lucas S."/>
            <person name="Harris P."/>
            <person name="Powlowski J."/>
            <person name="Bellemare A."/>
            <person name="Taylor D."/>
            <person name="Butler G."/>
            <person name="de Vries R.P."/>
            <person name="Allijn I.E."/>
            <person name="van den Brink J."/>
            <person name="Ushinsky S."/>
            <person name="Storms R."/>
            <person name="Powell A.J."/>
            <person name="Paulsen I.T."/>
            <person name="Elbourne L.D.H."/>
            <person name="Baker S.E."/>
            <person name="Magnuson J."/>
            <person name="LaBoissiere S."/>
            <person name="Clutterbuck A.J."/>
            <person name="Martinez D."/>
            <person name="Wogulis M."/>
            <person name="de Leon A.L."/>
            <person name="Rey M.W."/>
            <person name="Tsang A."/>
        </authorList>
    </citation>
    <scope>NUCLEOTIDE SEQUENCE [LARGE SCALE GENOMIC DNA]</scope>
    <source>
        <strain evidence="3">ATCC 42464 / BCRC 31852 / DSM 1799</strain>
    </source>
</reference>
<gene>
    <name evidence="2" type="ORF">MYCTH_92165</name>
</gene>
<dbReference type="HOGENOM" id="CLU_710146_0_0_1"/>
<keyword evidence="3" id="KW-1185">Reference proteome</keyword>
<feature type="region of interest" description="Disordered" evidence="1">
    <location>
        <begin position="154"/>
        <end position="181"/>
    </location>
</feature>
<feature type="compositionally biased region" description="Polar residues" evidence="1">
    <location>
        <begin position="256"/>
        <end position="274"/>
    </location>
</feature>
<feature type="region of interest" description="Disordered" evidence="1">
    <location>
        <begin position="310"/>
        <end position="329"/>
    </location>
</feature>
<dbReference type="OrthoDB" id="4577899at2759"/>
<feature type="compositionally biased region" description="Low complexity" evidence="1">
    <location>
        <begin position="196"/>
        <end position="215"/>
    </location>
</feature>
<dbReference type="EMBL" id="CP003002">
    <property type="protein sequence ID" value="AEO54785.1"/>
    <property type="molecule type" value="Genomic_DNA"/>
</dbReference>
<protein>
    <submittedName>
        <fullName evidence="2">Uncharacterized protein</fullName>
    </submittedName>
</protein>